<reference evidence="2 3" key="1">
    <citation type="journal article" date="2019" name="Nat. Microbiol.">
        <title>Mediterranean grassland soil C-N compound turnover is dependent on rainfall and depth, and is mediated by genomically divergent microorganisms.</title>
        <authorList>
            <person name="Diamond S."/>
            <person name="Andeer P.F."/>
            <person name="Li Z."/>
            <person name="Crits-Christoph A."/>
            <person name="Burstein D."/>
            <person name="Anantharaman K."/>
            <person name="Lane K.R."/>
            <person name="Thomas B.C."/>
            <person name="Pan C."/>
            <person name="Northen T.R."/>
            <person name="Banfield J.F."/>
        </authorList>
    </citation>
    <scope>NUCLEOTIDE SEQUENCE [LARGE SCALE GENOMIC DNA]</scope>
    <source>
        <strain evidence="2">NP_7</strain>
    </source>
</reference>
<proteinExistence type="predicted"/>
<feature type="transmembrane region" description="Helical" evidence="1">
    <location>
        <begin position="207"/>
        <end position="230"/>
    </location>
</feature>
<dbReference type="AlphaFoldDB" id="A0A537JII2"/>
<keyword evidence="1" id="KW-1133">Transmembrane helix</keyword>
<keyword evidence="1" id="KW-0812">Transmembrane</keyword>
<keyword evidence="1" id="KW-0472">Membrane</keyword>
<evidence type="ECO:0000313" key="3">
    <source>
        <dbReference type="Proteomes" id="UP000320048"/>
    </source>
</evidence>
<sequence length="646" mass="71467">MRGDFILVALAWIVPYFVRFGGIPGQAPFHDYLLVLPLILWVWSVASRASGLGRSPRLAEPLREWVRVATASTTTSFVVAFFAGIEILVANTSSESSLVVPPRHYWREIVFAFYLLLFGGLGLSRTVGVRWTRALEGCVTSAVPTLLARCDRRRHAVRIPGVGVGLVVARVLFGGAFALVIGTSATVGAWTRLRHPWAFQRAISRRVWGVVPGVVIGGIFLGGFATWLVWPEGVHPLFASEIACRQRDAWCRDPAGRGLGAAASPITDFLRDKLSDDSIFRGRADFLLQGAAKILTFPLDPETVLTPTDFQRVRSWYGRTLRATGMGSPVSFRYGRSRELIEAFDELARADAVPTDVAAEVSIWRPGGGGPPMVVRFPLAFARWDEVAAIVRARDRNFRVTGNGMLQRALPMQGVPVASSYENALDYLYYLFWTRYVNWPSTAHRSINVTSLEVLAPDRLALVGIRYVIVEAARGLEATWLPTVLEWRGYRVLEIPGSNTAGFAPERVMFGRSVAEELLLMRRPTFNPRRVVVLSEVDRDQVGIARLVPARWSRIRIVGQSLRLEAASKGRTLVVLPFKFSRCWQPDWRGRPGHVLRADVGLIGVAFDDSTDVSLVWSAGYGRLQDCLHSDAALVPAARVAAEELP</sequence>
<feature type="transmembrane region" description="Helical" evidence="1">
    <location>
        <begin position="5"/>
        <end position="23"/>
    </location>
</feature>
<dbReference type="Proteomes" id="UP000320048">
    <property type="component" value="Unassembled WGS sequence"/>
</dbReference>
<organism evidence="2 3">
    <name type="scientific">Candidatus Segetimicrobium genomatis</name>
    <dbReference type="NCBI Taxonomy" id="2569760"/>
    <lineage>
        <taxon>Bacteria</taxon>
        <taxon>Bacillati</taxon>
        <taxon>Candidatus Sysuimicrobiota</taxon>
        <taxon>Candidatus Sysuimicrobiia</taxon>
        <taxon>Candidatus Sysuimicrobiales</taxon>
        <taxon>Candidatus Segetimicrobiaceae</taxon>
        <taxon>Candidatus Segetimicrobium</taxon>
    </lineage>
</organism>
<evidence type="ECO:0000256" key="1">
    <source>
        <dbReference type="SAM" id="Phobius"/>
    </source>
</evidence>
<protein>
    <submittedName>
        <fullName evidence="2">Uncharacterized protein</fullName>
    </submittedName>
</protein>
<gene>
    <name evidence="2" type="ORF">E6H04_03305</name>
</gene>
<feature type="transmembrane region" description="Helical" evidence="1">
    <location>
        <begin position="66"/>
        <end position="85"/>
    </location>
</feature>
<name>A0A537JII2_9BACT</name>
<feature type="transmembrane region" description="Helical" evidence="1">
    <location>
        <begin position="162"/>
        <end position="187"/>
    </location>
</feature>
<evidence type="ECO:0000313" key="2">
    <source>
        <dbReference type="EMBL" id="TMI83290.1"/>
    </source>
</evidence>
<dbReference type="EMBL" id="VBAO01000081">
    <property type="protein sequence ID" value="TMI83290.1"/>
    <property type="molecule type" value="Genomic_DNA"/>
</dbReference>
<feature type="transmembrane region" description="Helical" evidence="1">
    <location>
        <begin position="105"/>
        <end position="123"/>
    </location>
</feature>
<accession>A0A537JII2</accession>
<comment type="caution">
    <text evidence="2">The sequence shown here is derived from an EMBL/GenBank/DDBJ whole genome shotgun (WGS) entry which is preliminary data.</text>
</comment>